<feature type="transmembrane region" description="Helical" evidence="8">
    <location>
        <begin position="337"/>
        <end position="362"/>
    </location>
</feature>
<dbReference type="Gene3D" id="1.20.1740.10">
    <property type="entry name" value="Amino acid/polyamine transporter I"/>
    <property type="match status" value="1"/>
</dbReference>
<feature type="transmembrane region" description="Helical" evidence="8">
    <location>
        <begin position="156"/>
        <end position="178"/>
    </location>
</feature>
<evidence type="ECO:0000256" key="1">
    <source>
        <dbReference type="ARBA" id="ARBA00004141"/>
    </source>
</evidence>
<feature type="transmembrane region" description="Helical" evidence="8">
    <location>
        <begin position="190"/>
        <end position="207"/>
    </location>
</feature>
<reference evidence="10" key="2">
    <citation type="journal article" date="2023" name="IMA Fungus">
        <title>Comparative genomic study of the Penicillium genus elucidates a diverse pangenome and 15 lateral gene transfer events.</title>
        <authorList>
            <person name="Petersen C."/>
            <person name="Sorensen T."/>
            <person name="Nielsen M.R."/>
            <person name="Sondergaard T.E."/>
            <person name="Sorensen J.L."/>
            <person name="Fitzpatrick D.A."/>
            <person name="Frisvad J.C."/>
            <person name="Nielsen K.L."/>
        </authorList>
    </citation>
    <scope>NUCLEOTIDE SEQUENCE</scope>
    <source>
        <strain evidence="10">IBT 30069</strain>
    </source>
</reference>
<dbReference type="GO" id="GO:0015171">
    <property type="term" value="F:amino acid transmembrane transporter activity"/>
    <property type="evidence" value="ECO:0007669"/>
    <property type="project" value="TreeGrafter"/>
</dbReference>
<evidence type="ECO:0000256" key="3">
    <source>
        <dbReference type="ARBA" id="ARBA00022692"/>
    </source>
</evidence>
<evidence type="ECO:0000256" key="5">
    <source>
        <dbReference type="ARBA" id="ARBA00022989"/>
    </source>
</evidence>
<feature type="transmembrane region" description="Helical" evidence="8">
    <location>
        <begin position="75"/>
        <end position="95"/>
    </location>
</feature>
<reference evidence="10" key="1">
    <citation type="submission" date="2022-11" db="EMBL/GenBank/DDBJ databases">
        <authorList>
            <person name="Petersen C."/>
        </authorList>
    </citation>
    <scope>NUCLEOTIDE SEQUENCE</scope>
    <source>
        <strain evidence="10">IBT 30069</strain>
    </source>
</reference>
<comment type="subcellular location">
    <subcellularLocation>
        <location evidence="1">Membrane</location>
        <topology evidence="1">Multi-pass membrane protein</topology>
    </subcellularLocation>
</comment>
<dbReference type="GO" id="GO:0016020">
    <property type="term" value="C:membrane"/>
    <property type="evidence" value="ECO:0007669"/>
    <property type="project" value="UniProtKB-SubCell"/>
</dbReference>
<evidence type="ECO:0000259" key="9">
    <source>
        <dbReference type="Pfam" id="PF00324"/>
    </source>
</evidence>
<keyword evidence="11" id="KW-1185">Reference proteome</keyword>
<keyword evidence="3 8" id="KW-0812">Transmembrane</keyword>
<dbReference type="Proteomes" id="UP001149165">
    <property type="component" value="Unassembled WGS sequence"/>
</dbReference>
<evidence type="ECO:0000256" key="8">
    <source>
        <dbReference type="SAM" id="Phobius"/>
    </source>
</evidence>
<evidence type="ECO:0000313" key="11">
    <source>
        <dbReference type="Proteomes" id="UP001149165"/>
    </source>
</evidence>
<feature type="transmembrane region" description="Helical" evidence="8">
    <location>
        <begin position="486"/>
        <end position="502"/>
    </location>
</feature>
<keyword evidence="2" id="KW-0813">Transport</keyword>
<gene>
    <name evidence="10" type="ORF">N7456_011922</name>
</gene>
<dbReference type="EMBL" id="JAPQKH010000007">
    <property type="protein sequence ID" value="KAJ5088306.1"/>
    <property type="molecule type" value="Genomic_DNA"/>
</dbReference>
<evidence type="ECO:0000313" key="10">
    <source>
        <dbReference type="EMBL" id="KAJ5088306.1"/>
    </source>
</evidence>
<feature type="region of interest" description="Disordered" evidence="7">
    <location>
        <begin position="18"/>
        <end position="38"/>
    </location>
</feature>
<keyword evidence="4" id="KW-0029">Amino-acid transport</keyword>
<evidence type="ECO:0000256" key="4">
    <source>
        <dbReference type="ARBA" id="ARBA00022970"/>
    </source>
</evidence>
<feature type="transmembrane region" description="Helical" evidence="8">
    <location>
        <begin position="50"/>
        <end position="69"/>
    </location>
</feature>
<keyword evidence="6 8" id="KW-0472">Membrane</keyword>
<dbReference type="Pfam" id="PF00324">
    <property type="entry name" value="AA_permease"/>
    <property type="match status" value="1"/>
</dbReference>
<dbReference type="FunFam" id="1.20.1740.10:FF:000006">
    <property type="entry name" value="General amino acid permease"/>
    <property type="match status" value="1"/>
</dbReference>
<dbReference type="PIRSF" id="PIRSF006060">
    <property type="entry name" value="AA_transporter"/>
    <property type="match status" value="1"/>
</dbReference>
<dbReference type="AlphaFoldDB" id="A0A9W9K0M2"/>
<feature type="transmembrane region" description="Helical" evidence="8">
    <location>
        <begin position="383"/>
        <end position="401"/>
    </location>
</feature>
<organism evidence="10 11">
    <name type="scientific">Penicillium angulare</name>
    <dbReference type="NCBI Taxonomy" id="116970"/>
    <lineage>
        <taxon>Eukaryota</taxon>
        <taxon>Fungi</taxon>
        <taxon>Dikarya</taxon>
        <taxon>Ascomycota</taxon>
        <taxon>Pezizomycotina</taxon>
        <taxon>Eurotiomycetes</taxon>
        <taxon>Eurotiomycetidae</taxon>
        <taxon>Eurotiales</taxon>
        <taxon>Aspergillaceae</taxon>
        <taxon>Penicillium</taxon>
    </lineage>
</organism>
<dbReference type="InterPro" id="IPR050524">
    <property type="entry name" value="APC_YAT"/>
</dbReference>
<dbReference type="OrthoDB" id="10062876at2759"/>
<keyword evidence="5 8" id="KW-1133">Transmembrane helix</keyword>
<comment type="caution">
    <text evidence="10">The sequence shown here is derived from an EMBL/GenBank/DDBJ whole genome shotgun (WGS) entry which is preliminary data.</text>
</comment>
<feature type="transmembrane region" description="Helical" evidence="8">
    <location>
        <begin position="407"/>
        <end position="431"/>
    </location>
</feature>
<proteinExistence type="predicted"/>
<dbReference type="PANTHER" id="PTHR43341:SF6">
    <property type="entry name" value="AMINO ACID TRANSPORTER (EUROFUNG)"/>
    <property type="match status" value="1"/>
</dbReference>
<accession>A0A9W9K0M2</accession>
<evidence type="ECO:0000256" key="7">
    <source>
        <dbReference type="SAM" id="MobiDB-lite"/>
    </source>
</evidence>
<feature type="transmembrane region" description="Helical" evidence="8">
    <location>
        <begin position="128"/>
        <end position="150"/>
    </location>
</feature>
<evidence type="ECO:0000256" key="6">
    <source>
        <dbReference type="ARBA" id="ARBA00023136"/>
    </source>
</evidence>
<protein>
    <submittedName>
        <fullName evidence="10">Amino acid permease/ SLC12A domain-containing protein</fullName>
    </submittedName>
</protein>
<dbReference type="InterPro" id="IPR004841">
    <property type="entry name" value="AA-permease/SLC12A_dom"/>
</dbReference>
<dbReference type="PANTHER" id="PTHR43341">
    <property type="entry name" value="AMINO ACID PERMEASE"/>
    <property type="match status" value="1"/>
</dbReference>
<name>A0A9W9K0M2_9EURO</name>
<feature type="transmembrane region" description="Helical" evidence="8">
    <location>
        <begin position="452"/>
        <end position="474"/>
    </location>
</feature>
<feature type="transmembrane region" description="Helical" evidence="8">
    <location>
        <begin position="239"/>
        <end position="257"/>
    </location>
</feature>
<sequence>MTDSDIYENKMAPKAESIKAGLDTDSNPAEGEVENPNGLQRRLENRQIQLIAIGGSIGTALFVTIGNGLAAGGPASLFLAYTFYCVVLACVNNCIAEMTTLHPVPGGFIRLAGKWVDDALGFMVGWNFFIYEALMIPFEITAINLILSYWRDDIPVAAVCAACIVLYGLINALAVSAFGEAEFWLSSGKVILIFILFFFTFITMVGGNPQHDAYGFRYWNDPGAFAPYRAAGNLGRFEGLLSALWSAAFCIVGPEYISMTSAEAKRPRVYIKSAFKTIYWRFILFFVLSSICVGIVVPWNDPTIQAILNGDSNKKGAGASPYIIAMTNLKITILPHIVNALLVTSVFSAGNTLTYCASRSLYGLALEGRAPKVLTKTMRGIPVYCLAVVMCFPFLSFLQMSSNTSQVITWLVDLVTAGALIDFLVICITYLRFHAACKRQNFDRSTFPYVGYFQPYCAWVGIVVMTIVLLFYGYSAFDPWSVQGFFQNYTMQLVAPILYFGWKLAHRTKIVKLEDLDLIWDRPLIDAYEASLTDEPTTFWGEVLQMFRFKVKQSSNGTEADESQGEVEK</sequence>
<feature type="transmembrane region" description="Helical" evidence="8">
    <location>
        <begin position="278"/>
        <end position="299"/>
    </location>
</feature>
<evidence type="ECO:0000256" key="2">
    <source>
        <dbReference type="ARBA" id="ARBA00022448"/>
    </source>
</evidence>
<feature type="domain" description="Amino acid permease/ SLC12A" evidence="9">
    <location>
        <begin position="48"/>
        <end position="512"/>
    </location>
</feature>